<evidence type="ECO:0000313" key="3">
    <source>
        <dbReference type="Proteomes" id="UP000308121"/>
    </source>
</evidence>
<dbReference type="OrthoDB" id="3243290at2"/>
<dbReference type="Gene3D" id="3.40.50.720">
    <property type="entry name" value="NAD(P)-binding Rossmann-like Domain"/>
    <property type="match status" value="1"/>
</dbReference>
<dbReference type="InterPro" id="IPR016040">
    <property type="entry name" value="NAD(P)-bd_dom"/>
</dbReference>
<dbReference type="AlphaFoldDB" id="A0A7Z8K334"/>
<accession>A0A7Z8K334</accession>
<proteinExistence type="predicted"/>
<dbReference type="Gene3D" id="3.90.25.10">
    <property type="entry name" value="UDP-galactose 4-epimerase, domain 1"/>
    <property type="match status" value="1"/>
</dbReference>
<evidence type="ECO:0000259" key="1">
    <source>
        <dbReference type="Pfam" id="PF13460"/>
    </source>
</evidence>
<dbReference type="RefSeq" id="WP_154727728.1">
    <property type="nucleotide sequence ID" value="NZ_SZYE01000001.1"/>
</dbReference>
<gene>
    <name evidence="2" type="ORF">FA014_00355</name>
</gene>
<sequence>MDDDLIVVTGASGRVGRRLAVRLAAEGAHQRVVVRSADRAPALPGTETEVALSPGYLDVASMRAAFAGARTVFLVSGRESADRVTEHRAAVDAAVDAGVERVVYLSFMGAAPDATFTFARDHWATEEHIRASGLRFTFLRDCLYHDAIVRFVGEDGVIRGPAGDGLVAAVAHDDVADVATAVLLDERDGAHDGAAYDVTGPSGYTLAEAAQVLSAATGRDIAYHPETVEEAYASRAVYAAEPWEVAGWVSSYAAIAAGELAAPSPVVRRLAGRPAQSLQEWLTLNPQEWAHLRA</sequence>
<dbReference type="PANTHER" id="PTHR43162:SF1">
    <property type="entry name" value="PRESTALK A DIFFERENTIATION PROTEIN A"/>
    <property type="match status" value="1"/>
</dbReference>
<comment type="caution">
    <text evidence="2">The sequence shown here is derived from an EMBL/GenBank/DDBJ whole genome shotgun (WGS) entry which is preliminary data.</text>
</comment>
<dbReference type="Pfam" id="PF13460">
    <property type="entry name" value="NAD_binding_10"/>
    <property type="match status" value="1"/>
</dbReference>
<dbReference type="EMBL" id="SZYE01000001">
    <property type="protein sequence ID" value="TKR27501.1"/>
    <property type="molecule type" value="Genomic_DNA"/>
</dbReference>
<dbReference type="Proteomes" id="UP000308121">
    <property type="component" value="Unassembled WGS sequence"/>
</dbReference>
<organism evidence="2 3">
    <name type="scientific">Cellulomonas hominis</name>
    <dbReference type="NCBI Taxonomy" id="156981"/>
    <lineage>
        <taxon>Bacteria</taxon>
        <taxon>Bacillati</taxon>
        <taxon>Actinomycetota</taxon>
        <taxon>Actinomycetes</taxon>
        <taxon>Micrococcales</taxon>
        <taxon>Cellulomonadaceae</taxon>
        <taxon>Cellulomonas</taxon>
    </lineage>
</organism>
<dbReference type="InterPro" id="IPR051604">
    <property type="entry name" value="Ergot_Alk_Oxidoreductase"/>
</dbReference>
<dbReference type="InterPro" id="IPR036291">
    <property type="entry name" value="NAD(P)-bd_dom_sf"/>
</dbReference>
<dbReference type="SUPFAM" id="SSF51735">
    <property type="entry name" value="NAD(P)-binding Rossmann-fold domains"/>
    <property type="match status" value="1"/>
</dbReference>
<dbReference type="PANTHER" id="PTHR43162">
    <property type="match status" value="1"/>
</dbReference>
<feature type="domain" description="NAD(P)-binding" evidence="1">
    <location>
        <begin position="10"/>
        <end position="185"/>
    </location>
</feature>
<evidence type="ECO:0000313" key="2">
    <source>
        <dbReference type="EMBL" id="TKR27501.1"/>
    </source>
</evidence>
<protein>
    <submittedName>
        <fullName evidence="2">SDR family NAD(P)-dependent oxidoreductase</fullName>
    </submittedName>
</protein>
<name>A0A7Z8K334_9CELL</name>
<reference evidence="2 3" key="1">
    <citation type="submission" date="2019-05" db="EMBL/GenBank/DDBJ databases">
        <title>Genome sequence of Cellulomonas hominis strain CS1.</title>
        <authorList>
            <person name="Belmont J."/>
            <person name="Maclea K.S."/>
        </authorList>
    </citation>
    <scope>NUCLEOTIDE SEQUENCE [LARGE SCALE GENOMIC DNA]</scope>
    <source>
        <strain evidence="2 3">CS1</strain>
    </source>
</reference>